<dbReference type="InterPro" id="IPR012336">
    <property type="entry name" value="Thioredoxin-like_fold"/>
</dbReference>
<proteinExistence type="inferred from homology"/>
<evidence type="ECO:0000313" key="9">
    <source>
        <dbReference type="EMBL" id="GGQ25637.1"/>
    </source>
</evidence>
<evidence type="ECO:0000256" key="1">
    <source>
        <dbReference type="ARBA" id="ARBA00005791"/>
    </source>
</evidence>
<keyword evidence="5" id="KW-0676">Redox-active center</keyword>
<feature type="compositionally biased region" description="Low complexity" evidence="6">
    <location>
        <begin position="266"/>
        <end position="292"/>
    </location>
</feature>
<sequence length="312" mass="31878">MGVNEKNRAGKQSARQRLQIERERERAREKRRRLVLVSAAVAGVLGLAAVVGVIAANTGGKGDTAGKGPVTAPSGATGEDQLVVPVGAPDAPATLTVWEDFRCPACAMFENTFRDTIHELEAAGQLRTEYRLATLIDGNMGGGGSLNAANAAACAQDAGKFSAYHDVLFANQPEEADDAFAKDAKLFELAAKVPGLDTPAFRSCVTGGTHDGWVNASNEAFRAGDFRGTPTVLLNGEPIFPAKGNEQISPANLRKWVAQANKGKKPGTATPSAGASASAPGAASQSASPSAGEADGGSDTGSGPGFGADPAY</sequence>
<keyword evidence="7" id="KW-0472">Membrane</keyword>
<evidence type="ECO:0000256" key="2">
    <source>
        <dbReference type="ARBA" id="ARBA00022729"/>
    </source>
</evidence>
<evidence type="ECO:0000256" key="3">
    <source>
        <dbReference type="ARBA" id="ARBA00023002"/>
    </source>
</evidence>
<protein>
    <submittedName>
        <fullName evidence="9">Membrane protein</fullName>
    </submittedName>
</protein>
<evidence type="ECO:0000256" key="6">
    <source>
        <dbReference type="SAM" id="MobiDB-lite"/>
    </source>
</evidence>
<feature type="region of interest" description="Disordered" evidence="6">
    <location>
        <begin position="261"/>
        <end position="312"/>
    </location>
</feature>
<reference evidence="9" key="2">
    <citation type="submission" date="2020-09" db="EMBL/GenBank/DDBJ databases">
        <authorList>
            <person name="Sun Q."/>
            <person name="Ohkuma M."/>
        </authorList>
    </citation>
    <scope>NUCLEOTIDE SEQUENCE</scope>
    <source>
        <strain evidence="9">JCM 4335</strain>
    </source>
</reference>
<dbReference type="SUPFAM" id="SSF52833">
    <property type="entry name" value="Thioredoxin-like"/>
    <property type="match status" value="1"/>
</dbReference>
<comment type="caution">
    <text evidence="9">The sequence shown here is derived from an EMBL/GenBank/DDBJ whole genome shotgun (WGS) entry which is preliminary data.</text>
</comment>
<reference evidence="9" key="1">
    <citation type="journal article" date="2014" name="Int. J. Syst. Evol. Microbiol.">
        <title>Complete genome sequence of Corynebacterium casei LMG S-19264T (=DSM 44701T), isolated from a smear-ripened cheese.</title>
        <authorList>
            <consortium name="US DOE Joint Genome Institute (JGI-PGF)"/>
            <person name="Walter F."/>
            <person name="Albersmeier A."/>
            <person name="Kalinowski J."/>
            <person name="Ruckert C."/>
        </authorList>
    </citation>
    <scope>NUCLEOTIDE SEQUENCE</scope>
    <source>
        <strain evidence="9">JCM 4335</strain>
    </source>
</reference>
<keyword evidence="7" id="KW-0812">Transmembrane</keyword>
<organism evidence="9 10">
    <name type="scientific">Streptomyces roseolilacinus</name>
    <dbReference type="NCBI Taxonomy" id="66904"/>
    <lineage>
        <taxon>Bacteria</taxon>
        <taxon>Bacillati</taxon>
        <taxon>Actinomycetota</taxon>
        <taxon>Actinomycetes</taxon>
        <taxon>Kitasatosporales</taxon>
        <taxon>Streptomycetaceae</taxon>
        <taxon>Streptomyces</taxon>
    </lineage>
</organism>
<name>A0A918B4I4_9ACTN</name>
<dbReference type="Gene3D" id="3.40.30.10">
    <property type="entry name" value="Glutaredoxin"/>
    <property type="match status" value="1"/>
</dbReference>
<feature type="region of interest" description="Disordered" evidence="6">
    <location>
        <begin position="62"/>
        <end position="81"/>
    </location>
</feature>
<dbReference type="InterPro" id="IPR036249">
    <property type="entry name" value="Thioredoxin-like_sf"/>
</dbReference>
<evidence type="ECO:0000313" key="10">
    <source>
        <dbReference type="Proteomes" id="UP000654123"/>
    </source>
</evidence>
<feature type="domain" description="Thioredoxin-like fold" evidence="8">
    <location>
        <begin position="86"/>
        <end position="257"/>
    </location>
</feature>
<keyword evidence="2" id="KW-0732">Signal</keyword>
<evidence type="ECO:0000259" key="8">
    <source>
        <dbReference type="Pfam" id="PF13462"/>
    </source>
</evidence>
<feature type="compositionally biased region" description="Gly residues" evidence="6">
    <location>
        <begin position="294"/>
        <end position="306"/>
    </location>
</feature>
<gene>
    <name evidence="9" type="ORF">GCM10010249_50690</name>
</gene>
<keyword evidence="10" id="KW-1185">Reference proteome</keyword>
<dbReference type="Pfam" id="PF13462">
    <property type="entry name" value="Thioredoxin_4"/>
    <property type="match status" value="1"/>
</dbReference>
<feature type="region of interest" description="Disordered" evidence="6">
    <location>
        <begin position="1"/>
        <end position="25"/>
    </location>
</feature>
<evidence type="ECO:0000256" key="5">
    <source>
        <dbReference type="ARBA" id="ARBA00023284"/>
    </source>
</evidence>
<evidence type="ECO:0000256" key="7">
    <source>
        <dbReference type="SAM" id="Phobius"/>
    </source>
</evidence>
<keyword evidence="7" id="KW-1133">Transmembrane helix</keyword>
<evidence type="ECO:0000256" key="4">
    <source>
        <dbReference type="ARBA" id="ARBA00023157"/>
    </source>
</evidence>
<dbReference type="AlphaFoldDB" id="A0A918B4I4"/>
<dbReference type="EMBL" id="BMSV01000011">
    <property type="protein sequence ID" value="GGQ25637.1"/>
    <property type="molecule type" value="Genomic_DNA"/>
</dbReference>
<keyword evidence="3" id="KW-0560">Oxidoreductase</keyword>
<dbReference type="PANTHER" id="PTHR13887">
    <property type="entry name" value="GLUTATHIONE S-TRANSFERASE KAPPA"/>
    <property type="match status" value="1"/>
</dbReference>
<feature type="transmembrane region" description="Helical" evidence="7">
    <location>
        <begin position="34"/>
        <end position="56"/>
    </location>
</feature>
<dbReference type="GO" id="GO:0016491">
    <property type="term" value="F:oxidoreductase activity"/>
    <property type="evidence" value="ECO:0007669"/>
    <property type="project" value="UniProtKB-KW"/>
</dbReference>
<comment type="similarity">
    <text evidence="1">Belongs to the thioredoxin family. DsbA subfamily.</text>
</comment>
<dbReference type="Proteomes" id="UP000654123">
    <property type="component" value="Unassembled WGS sequence"/>
</dbReference>
<keyword evidence="4" id="KW-1015">Disulfide bond</keyword>
<dbReference type="PANTHER" id="PTHR13887:SF14">
    <property type="entry name" value="DISULFIDE BOND FORMATION PROTEIN D"/>
    <property type="match status" value="1"/>
</dbReference>
<accession>A0A918B4I4</accession>